<organism evidence="2">
    <name type="scientific">Crocidura lasiura picornavirus 3</name>
    <dbReference type="NCBI Taxonomy" id="3139482"/>
    <lineage>
        <taxon>Viruses</taxon>
        <taxon>Riboviria</taxon>
        <taxon>Orthornavirae</taxon>
        <taxon>Pisuviricota</taxon>
        <taxon>Pisoniviricetes</taxon>
        <taxon>Picornavirales</taxon>
    </lineage>
</organism>
<dbReference type="EMBL" id="PP272556">
    <property type="protein sequence ID" value="WZI33260.1"/>
    <property type="molecule type" value="Genomic_RNA"/>
</dbReference>
<feature type="compositionally biased region" description="Basic and acidic residues" evidence="1">
    <location>
        <begin position="18"/>
        <end position="29"/>
    </location>
</feature>
<evidence type="ECO:0000256" key="1">
    <source>
        <dbReference type="SAM" id="MobiDB-lite"/>
    </source>
</evidence>
<evidence type="ECO:0000313" key="2">
    <source>
        <dbReference type="EMBL" id="WZI33260.1"/>
    </source>
</evidence>
<protein>
    <submittedName>
        <fullName evidence="2">Polyprotein</fullName>
    </submittedName>
</protein>
<accession>A0AB38ZJT9</accession>
<feature type="compositionally biased region" description="Basic and acidic residues" evidence="1">
    <location>
        <begin position="1"/>
        <end position="10"/>
    </location>
</feature>
<name>A0AB38ZJT9_9VIRU</name>
<proteinExistence type="predicted"/>
<sequence>MGRMAMERSLSHLSLPPSKERSWREKNHL</sequence>
<reference evidence="2" key="2">
    <citation type="submission" date="2024-01" db="EMBL/GenBank/DDBJ databases">
        <authorList>
            <person name="Zhang X.-A."/>
            <person name="Zhang J.-T."/>
            <person name="Hu Z.-Y."/>
            <person name="Liu W."/>
        </authorList>
    </citation>
    <scope>NUCLEOTIDE SEQUENCE</scope>
    <source>
        <strain evidence="2">Picorna_6</strain>
    </source>
</reference>
<reference evidence="2" key="1">
    <citation type="journal article" date="2024" name="NPJ Biofilms Microbiomes">
        <title>Decoding the RNA viromes in shrew lungs along the eastern coast of China.</title>
        <authorList>
            <person name="Zhang J.T."/>
            <person name="Hu Z.Y."/>
            <person name="Tang F."/>
            <person name="Liu Y.T."/>
            <person name="Tan W.L."/>
            <person name="Ma X.F."/>
            <person name="Zhang Y.F."/>
            <person name="Si G.Q."/>
            <person name="Zhang L."/>
            <person name="Zhang M.Q."/>
            <person name="Peng C."/>
            <person name="Fu B.K."/>
            <person name="Fang L.Q."/>
            <person name="Zhang X.A."/>
            <person name="Liu W."/>
        </authorList>
    </citation>
    <scope>NUCLEOTIDE SEQUENCE</scope>
    <source>
        <strain evidence="2">Picorna_6</strain>
    </source>
</reference>
<feature type="region of interest" description="Disordered" evidence="1">
    <location>
        <begin position="1"/>
        <end position="29"/>
    </location>
</feature>